<evidence type="ECO:0000256" key="1">
    <source>
        <dbReference type="SAM" id="MobiDB-lite"/>
    </source>
</evidence>
<accession>A0ABP9X6Z3</accession>
<evidence type="ECO:0000313" key="2">
    <source>
        <dbReference type="EMBL" id="GAA5531164.1"/>
    </source>
</evidence>
<proteinExistence type="predicted"/>
<comment type="caution">
    <text evidence="2">The sequence shown here is derived from an EMBL/GenBank/DDBJ whole genome shotgun (WGS) entry which is preliminary data.</text>
</comment>
<feature type="region of interest" description="Disordered" evidence="1">
    <location>
        <begin position="15"/>
        <end position="45"/>
    </location>
</feature>
<organism evidence="2 3">
    <name type="scientific">Herpetosiphon gulosus</name>
    <dbReference type="NCBI Taxonomy" id="1973496"/>
    <lineage>
        <taxon>Bacteria</taxon>
        <taxon>Bacillati</taxon>
        <taxon>Chloroflexota</taxon>
        <taxon>Chloroflexia</taxon>
        <taxon>Herpetosiphonales</taxon>
        <taxon>Herpetosiphonaceae</taxon>
        <taxon>Herpetosiphon</taxon>
    </lineage>
</organism>
<dbReference type="Proteomes" id="UP001428290">
    <property type="component" value="Unassembled WGS sequence"/>
</dbReference>
<protein>
    <submittedName>
        <fullName evidence="2">CRISPR system Cascade subunit CasC</fullName>
    </submittedName>
</protein>
<sequence length="405" mass="45208">MLIAFHLIQNHAPSNLNRDDNGDPKDTIIGGVRRSRISSQAEKRSMRWHQPFREAFSADVLATRTQLLPEWVRQALQQHHEVDAEAEQQIVRFVESLGKKETKSAGADGSEGEEKPKGKKGKGTDTQKNEAHKTAQLMFLSTGEVERLSSWLVEKYYELGATGFAGLTSNDLIAEIKKKGGLFEPHSVDIAMFGRMTTSSPFKDIEAAVQVAHAFSTHKVETEYDFFTAVDDRSGESGAGMLGEVAFNSATYYKYINIHWEGLLKNLHNDYELATKAVLALLQAAMTAIPSGKQNSFAAHNLADFILVEVLDRTIPVSYANAFVQPIQLNRAHHYIPQPQEPKSLLTLSIQALLYYANQIQTKYELQGQRACFTLPALETTPIQAFETVSSLGNWLRTMLPQREV</sequence>
<feature type="compositionally biased region" description="Basic and acidic residues" evidence="1">
    <location>
        <begin position="112"/>
        <end position="130"/>
    </location>
</feature>
<dbReference type="EMBL" id="BAABRU010000034">
    <property type="protein sequence ID" value="GAA5531164.1"/>
    <property type="molecule type" value="Genomic_DNA"/>
</dbReference>
<feature type="region of interest" description="Disordered" evidence="1">
    <location>
        <begin position="101"/>
        <end position="130"/>
    </location>
</feature>
<gene>
    <name evidence="2" type="primary">casC</name>
    <name evidence="2" type="ORF">Hgul01_04989</name>
</gene>
<feature type="compositionally biased region" description="Basic and acidic residues" evidence="1">
    <location>
        <begin position="17"/>
        <end position="26"/>
    </location>
</feature>
<reference evidence="2 3" key="1">
    <citation type="submission" date="2024-02" db="EMBL/GenBank/DDBJ databases">
        <title>Herpetosiphon gulosus NBRC 112829.</title>
        <authorList>
            <person name="Ichikawa N."/>
            <person name="Katano-Makiyama Y."/>
            <person name="Hidaka K."/>
        </authorList>
    </citation>
    <scope>NUCLEOTIDE SEQUENCE [LARGE SCALE GENOMIC DNA]</scope>
    <source>
        <strain evidence="2 3">NBRC 112829</strain>
    </source>
</reference>
<dbReference type="NCBIfam" id="TIGR01869">
    <property type="entry name" value="casC_Cse4"/>
    <property type="match status" value="1"/>
</dbReference>
<name>A0ABP9X6Z3_9CHLR</name>
<dbReference type="InterPro" id="IPR010148">
    <property type="entry name" value="CRISPR-assoc_prot_CT1975"/>
</dbReference>
<keyword evidence="3" id="KW-1185">Reference proteome</keyword>
<evidence type="ECO:0000313" key="3">
    <source>
        <dbReference type="Proteomes" id="UP001428290"/>
    </source>
</evidence>
<dbReference type="Pfam" id="PF09344">
    <property type="entry name" value="Cas_CT1975"/>
    <property type="match status" value="1"/>
</dbReference>